<evidence type="ECO:0000259" key="4">
    <source>
        <dbReference type="Pfam" id="PF05592"/>
    </source>
</evidence>
<dbReference type="PANTHER" id="PTHR33307:SF6">
    <property type="entry name" value="ALPHA-RHAMNOSIDASE (EUROFUNG)-RELATED"/>
    <property type="match status" value="1"/>
</dbReference>
<evidence type="ECO:0000256" key="3">
    <source>
        <dbReference type="ARBA" id="ARBA00022801"/>
    </source>
</evidence>
<dbReference type="InterPro" id="IPR035396">
    <property type="entry name" value="Bac_rhamnosid6H"/>
</dbReference>
<organism evidence="8 9">
    <name type="scientific">Leifsonia shinshuensis</name>
    <dbReference type="NCBI Taxonomy" id="150026"/>
    <lineage>
        <taxon>Bacteria</taxon>
        <taxon>Bacillati</taxon>
        <taxon>Actinomycetota</taxon>
        <taxon>Actinomycetes</taxon>
        <taxon>Micrococcales</taxon>
        <taxon>Microbacteriaceae</taxon>
        <taxon>Leifsonia</taxon>
    </lineage>
</organism>
<dbReference type="Gene3D" id="2.60.120.260">
    <property type="entry name" value="Galactose-binding domain-like"/>
    <property type="match status" value="2"/>
</dbReference>
<dbReference type="Gene3D" id="1.50.10.10">
    <property type="match status" value="1"/>
</dbReference>
<keyword evidence="8" id="KW-0326">Glycosidase</keyword>
<feature type="domain" description="Alpha-L-rhamnosidase concanavalin-like" evidence="4">
    <location>
        <begin position="193"/>
        <end position="302"/>
    </location>
</feature>
<dbReference type="InterPro" id="IPR008928">
    <property type="entry name" value="6-hairpin_glycosidase_sf"/>
</dbReference>
<evidence type="ECO:0000256" key="2">
    <source>
        <dbReference type="ARBA" id="ARBA00012652"/>
    </source>
</evidence>
<dbReference type="EC" id="3.2.1.40" evidence="2"/>
<dbReference type="GO" id="GO:0030596">
    <property type="term" value="F:alpha-L-rhamnosidase activity"/>
    <property type="evidence" value="ECO:0007669"/>
    <property type="project" value="UniProtKB-EC"/>
</dbReference>
<gene>
    <name evidence="8" type="ORF">HNR13_004077</name>
</gene>
<dbReference type="Pfam" id="PF17389">
    <property type="entry name" value="Bac_rhamnosid6H"/>
    <property type="match status" value="1"/>
</dbReference>
<feature type="domain" description="Alpha-L-rhamnosidase six-hairpin glycosidase" evidence="6">
    <location>
        <begin position="308"/>
        <end position="668"/>
    </location>
</feature>
<dbReference type="Pfam" id="PF08531">
    <property type="entry name" value="Bac_rhamnosid_N"/>
    <property type="match status" value="1"/>
</dbReference>
<dbReference type="Pfam" id="PF17390">
    <property type="entry name" value="Bac_rhamnosid_C"/>
    <property type="match status" value="1"/>
</dbReference>
<dbReference type="AlphaFoldDB" id="A0A853D456"/>
<evidence type="ECO:0000259" key="7">
    <source>
        <dbReference type="Pfam" id="PF17390"/>
    </source>
</evidence>
<dbReference type="Pfam" id="PF05592">
    <property type="entry name" value="Bac_rhamnosid"/>
    <property type="match status" value="1"/>
</dbReference>
<comment type="catalytic activity">
    <reaction evidence="1">
        <text>Hydrolysis of terminal non-reducing alpha-L-rhamnose residues in alpha-L-rhamnosides.</text>
        <dbReference type="EC" id="3.2.1.40"/>
    </reaction>
</comment>
<dbReference type="SUPFAM" id="SSF48208">
    <property type="entry name" value="Six-hairpin glycosidases"/>
    <property type="match status" value="1"/>
</dbReference>
<dbReference type="GO" id="GO:0005975">
    <property type="term" value="P:carbohydrate metabolic process"/>
    <property type="evidence" value="ECO:0007669"/>
    <property type="project" value="InterPro"/>
</dbReference>
<dbReference type="Gene3D" id="2.60.420.10">
    <property type="entry name" value="Maltose phosphorylase, domain 3"/>
    <property type="match status" value="1"/>
</dbReference>
<sequence>MPAPGERPAYEFRRAFALVGRATSAILTVTAHGVYEAFLNGERVGSFELTPGITSYRKTLQVQQYDVSSLIVAGRNELVLVVSDGWFRGRVGAHRVPDSFGTQTAVVAALAIEKAEGTIRVVTDRTWATGVGAIVRADLMDGQTSDLRRIGRTDWQRVAISDDPLTQDTDRLVWSVAPPVRKTETFSPVAITRLPSGRQIVDFGQNLNGWVRLTQLGPADTTIQLTHGEALDQEGDLTLEHLDITVAPGLPKLPVGQRDTVISRGNPSDVFEPRHTSHGFRYVAVDGLEDDLTPEDVSAHQVRTDLHHTGTFSSSDPRLNELHRIAVASWRSNSLDIPTDCPQRERWGYTGDFQIFARSAAYLDDISGFARKWLTSLADDQHADGTITNVAPDCGIEPDPVIPISFDGSAGWGDAATIVPWELYRAYGDPSILAETAPMMRAWVDHAARTAAGGRHPSRVASRPEPAPHERFLWDTGWHWGEWLEPDVPFNPQGDPAIVATAYLARSAQLTADAARVIGDAAEAERYARLARDVADAWRTEFLNADGTLTVATQANYVRGLAFGLIPAELTAAAADHLVRLVEENGTHLGTGFLSTGMLLPVLADNGYPDVAYNLLFQTDEPGWLVMLERGATTVWESWSGIDADGNPHESLNHYSKGAVIAFLHEYVAGIRPAEPGYTKVDIRPHLDERLTWAEGTLETPHGVIRSRWERDGANATIRVGIPQGVTGIVHLPNGELHEVAAGDCTWSTAMPARAPRTPYPDLRAARANAAQAPSDEPLSWGRIDPDVITLGELLDDPASREVFDRVVPGVADSPMIVMARAVPLNTVLKMAAGSIASAEIRELRAQLSRL</sequence>
<dbReference type="EMBL" id="JACCFL010000001">
    <property type="protein sequence ID" value="NYJ25790.1"/>
    <property type="molecule type" value="Genomic_DNA"/>
</dbReference>
<protein>
    <recommendedName>
        <fullName evidence="2">alpha-L-rhamnosidase</fullName>
        <ecNumber evidence="2">3.2.1.40</ecNumber>
    </recommendedName>
</protein>
<evidence type="ECO:0000259" key="6">
    <source>
        <dbReference type="Pfam" id="PF17389"/>
    </source>
</evidence>
<name>A0A853D456_9MICO</name>
<dbReference type="InterPro" id="IPR008902">
    <property type="entry name" value="Rhamnosid_concanavalin"/>
</dbReference>
<proteinExistence type="predicted"/>
<dbReference type="InterPro" id="IPR035398">
    <property type="entry name" value="Bac_rhamnosid_C"/>
</dbReference>
<dbReference type="InterPro" id="IPR016007">
    <property type="entry name" value="Alpha_rhamnosid"/>
</dbReference>
<dbReference type="RefSeq" id="WP_343063642.1">
    <property type="nucleotide sequence ID" value="NZ_BAABEH010000001.1"/>
</dbReference>
<dbReference type="PANTHER" id="PTHR33307">
    <property type="entry name" value="ALPHA-RHAMNOSIDASE (EUROFUNG)"/>
    <property type="match status" value="1"/>
</dbReference>
<keyword evidence="3 8" id="KW-0378">Hydrolase</keyword>
<dbReference type="InterPro" id="IPR012341">
    <property type="entry name" value="6hp_glycosidase-like_sf"/>
</dbReference>
<evidence type="ECO:0000313" key="9">
    <source>
        <dbReference type="Proteomes" id="UP000578352"/>
    </source>
</evidence>
<dbReference type="InterPro" id="IPR013737">
    <property type="entry name" value="Bac_rhamnosid_N"/>
</dbReference>
<evidence type="ECO:0000256" key="1">
    <source>
        <dbReference type="ARBA" id="ARBA00001445"/>
    </source>
</evidence>
<reference evidence="8 9" key="1">
    <citation type="submission" date="2020-07" db="EMBL/GenBank/DDBJ databases">
        <title>Sequencing the genomes of 1000 actinobacteria strains.</title>
        <authorList>
            <person name="Klenk H.-P."/>
        </authorList>
    </citation>
    <scope>NUCLEOTIDE SEQUENCE [LARGE SCALE GENOMIC DNA]</scope>
    <source>
        <strain evidence="8 9">DSM 15165</strain>
    </source>
</reference>
<dbReference type="Proteomes" id="UP000578352">
    <property type="component" value="Unassembled WGS sequence"/>
</dbReference>
<feature type="domain" description="Bacterial alpha-L-rhamnosidase N-terminal" evidence="5">
    <location>
        <begin position="22"/>
        <end position="166"/>
    </location>
</feature>
<feature type="domain" description="Alpha-L-rhamnosidase C-terminal" evidence="7">
    <location>
        <begin position="670"/>
        <end position="739"/>
    </location>
</feature>
<accession>A0A853D456</accession>
<evidence type="ECO:0000313" key="8">
    <source>
        <dbReference type="EMBL" id="NYJ25790.1"/>
    </source>
</evidence>
<evidence type="ECO:0000259" key="5">
    <source>
        <dbReference type="Pfam" id="PF08531"/>
    </source>
</evidence>
<comment type="caution">
    <text evidence="8">The sequence shown here is derived from an EMBL/GenBank/DDBJ whole genome shotgun (WGS) entry which is preliminary data.</text>
</comment>